<dbReference type="InterPro" id="IPR010430">
    <property type="entry name" value="DUF1028"/>
</dbReference>
<keyword evidence="2" id="KW-1185">Reference proteome</keyword>
<dbReference type="RefSeq" id="WP_184965090.1">
    <property type="nucleotide sequence ID" value="NZ_JACHIN010000006.1"/>
</dbReference>
<dbReference type="Proteomes" id="UP000568380">
    <property type="component" value="Unassembled WGS sequence"/>
</dbReference>
<dbReference type="PANTHER" id="PTHR39328">
    <property type="entry name" value="BLL2871 PROTEIN"/>
    <property type="match status" value="1"/>
</dbReference>
<name>A0A7W8EHI1_9ACTN</name>
<gene>
    <name evidence="1" type="ORF">HNR40_004952</name>
</gene>
<dbReference type="Gene3D" id="3.60.20.10">
    <property type="entry name" value="Glutamine Phosphoribosylpyrophosphate, subunit 1, domain 1"/>
    <property type="match status" value="1"/>
</dbReference>
<evidence type="ECO:0000313" key="1">
    <source>
        <dbReference type="EMBL" id="MBB5079466.1"/>
    </source>
</evidence>
<keyword evidence="1" id="KW-0378">Hydrolase</keyword>
<dbReference type="SUPFAM" id="SSF56235">
    <property type="entry name" value="N-terminal nucleophile aminohydrolases (Ntn hydrolases)"/>
    <property type="match status" value="1"/>
</dbReference>
<accession>A0A7W8EHI1</accession>
<dbReference type="InterPro" id="IPR029055">
    <property type="entry name" value="Ntn_hydrolases_N"/>
</dbReference>
<dbReference type="Pfam" id="PF06267">
    <property type="entry name" value="DUF1028"/>
    <property type="match status" value="1"/>
</dbReference>
<protein>
    <submittedName>
        <fullName evidence="1">Putative Ntn-hydrolase superfamily protein</fullName>
    </submittedName>
</protein>
<reference evidence="1 2" key="1">
    <citation type="submission" date="2020-08" db="EMBL/GenBank/DDBJ databases">
        <title>Genomic Encyclopedia of Type Strains, Phase IV (KMG-IV): sequencing the most valuable type-strain genomes for metagenomic binning, comparative biology and taxonomic classification.</title>
        <authorList>
            <person name="Goeker M."/>
        </authorList>
    </citation>
    <scope>NUCLEOTIDE SEQUENCE [LARGE SCALE GENOMIC DNA]</scope>
    <source>
        <strain evidence="1 2">DSM 45385</strain>
    </source>
</reference>
<comment type="caution">
    <text evidence="1">The sequence shown here is derived from an EMBL/GenBank/DDBJ whole genome shotgun (WGS) entry which is preliminary data.</text>
</comment>
<evidence type="ECO:0000313" key="2">
    <source>
        <dbReference type="Proteomes" id="UP000568380"/>
    </source>
</evidence>
<dbReference type="PANTHER" id="PTHR39328:SF1">
    <property type="entry name" value="BLL2871 PROTEIN"/>
    <property type="match status" value="1"/>
</dbReference>
<organism evidence="1 2">
    <name type="scientific">Nonomuraea endophytica</name>
    <dbReference type="NCBI Taxonomy" id="714136"/>
    <lineage>
        <taxon>Bacteria</taxon>
        <taxon>Bacillati</taxon>
        <taxon>Actinomycetota</taxon>
        <taxon>Actinomycetes</taxon>
        <taxon>Streptosporangiales</taxon>
        <taxon>Streptosporangiaceae</taxon>
        <taxon>Nonomuraea</taxon>
    </lineage>
</organism>
<dbReference type="AlphaFoldDB" id="A0A7W8EHI1"/>
<proteinExistence type="predicted"/>
<sequence length="298" mass="30974">MTFSVAARCARTGQMGVAVASHALAVGGVVPWARAGLGAGVAQALTDQRYGRQLPELLATGLTPVMALELAMTYDEGAALRQIGLVDVRGRTAGHTGGGCVAHAGWGAGAGVVAQGNMLTADGVWDLMVERFTGAAGDLADRLLTALRAAEDVGGDVRGGQAAGLRVVDATPEGGILLDLRVDDHPDPLAELERLLGLWRGDRLMRSAIAAMLAGGEPEPILTDLDLAQRAFGAGNREPAFWRCLALSADGRLDESLLHELVRENPGWGELYHRLHTNTKRTTCSKSVSPATSAGSGT</sequence>
<dbReference type="GO" id="GO:0016787">
    <property type="term" value="F:hydrolase activity"/>
    <property type="evidence" value="ECO:0007669"/>
    <property type="project" value="UniProtKB-KW"/>
</dbReference>
<dbReference type="EMBL" id="JACHIN010000006">
    <property type="protein sequence ID" value="MBB5079466.1"/>
    <property type="molecule type" value="Genomic_DNA"/>
</dbReference>